<dbReference type="NCBIfam" id="NF043076">
    <property type="entry name" value="PHA_gran_PhaM"/>
    <property type="match status" value="1"/>
</dbReference>
<evidence type="ECO:0000256" key="1">
    <source>
        <dbReference type="SAM" id="MobiDB-lite"/>
    </source>
</evidence>
<name>A0A8I1MY58_THIA3</name>
<evidence type="ECO:0000313" key="3">
    <source>
        <dbReference type="Proteomes" id="UP000664800"/>
    </source>
</evidence>
<sequence length="224" mass="23774">MAQIPEFKDFIPGMEFFQTLLKGAGMPSQFANWVAPTLDVEEIEQKITDLKAVLSWLETNARMTQNMIQALEVQRMTLRALKTMNVDMQDFAKGMVAEPPPAPAAVQPTEAPQAEPAKSAEPPPQAAAGASPLFDPMQWWNAMTQQFTELASQALQENGATPAGSAAPVSSPKPGAKKAAAKKPAAKTVGRVARKTPARPAPPAAKRGKAAFKAASKATGKASR</sequence>
<reference evidence="2" key="1">
    <citation type="submission" date="2021-02" db="EMBL/GenBank/DDBJ databases">
        <title>Thiocyanate and organic carbon inputs drive convergent selection for specific autotrophic Afipia and Thiobacillus strains within complex microbiomes.</title>
        <authorList>
            <person name="Huddy R.J."/>
            <person name="Sachdeva R."/>
            <person name="Kadzinga F."/>
            <person name="Kantor R.S."/>
            <person name="Harrison S.T.L."/>
            <person name="Banfield J.F."/>
        </authorList>
    </citation>
    <scope>NUCLEOTIDE SEQUENCE</scope>
    <source>
        <strain evidence="2">SCN18_13_7_16_R3_B_64_19</strain>
    </source>
</reference>
<dbReference type="EMBL" id="JAFKMR010000042">
    <property type="protein sequence ID" value="MBN8745773.1"/>
    <property type="molecule type" value="Genomic_DNA"/>
</dbReference>
<dbReference type="AlphaFoldDB" id="A0A8I1MY58"/>
<feature type="compositionally biased region" description="Basic residues" evidence="1">
    <location>
        <begin position="175"/>
        <end position="185"/>
    </location>
</feature>
<feature type="compositionally biased region" description="Low complexity" evidence="1">
    <location>
        <begin position="211"/>
        <end position="224"/>
    </location>
</feature>
<dbReference type="Proteomes" id="UP000664800">
    <property type="component" value="Unassembled WGS sequence"/>
</dbReference>
<dbReference type="RefSeq" id="WP_276733008.1">
    <property type="nucleotide sequence ID" value="NZ_JAFKMR010000042.1"/>
</dbReference>
<accession>A0A8I1MY58</accession>
<feature type="compositionally biased region" description="Low complexity" evidence="1">
    <location>
        <begin position="159"/>
        <end position="174"/>
    </location>
</feature>
<organism evidence="2 3">
    <name type="scientific">Thiomonas arsenitoxydans (strain DSM 22701 / CIP 110005 / 3As)</name>
    <dbReference type="NCBI Taxonomy" id="426114"/>
    <lineage>
        <taxon>Bacteria</taxon>
        <taxon>Pseudomonadati</taxon>
        <taxon>Pseudomonadota</taxon>
        <taxon>Betaproteobacteria</taxon>
        <taxon>Burkholderiales</taxon>
        <taxon>Thiomonas</taxon>
    </lineage>
</organism>
<proteinExistence type="predicted"/>
<protein>
    <submittedName>
        <fullName evidence="2">Uncharacterized protein</fullName>
    </submittedName>
</protein>
<feature type="region of interest" description="Disordered" evidence="1">
    <location>
        <begin position="97"/>
        <end position="132"/>
    </location>
</feature>
<gene>
    <name evidence="2" type="ORF">J0I24_15995</name>
</gene>
<evidence type="ECO:0000313" key="2">
    <source>
        <dbReference type="EMBL" id="MBN8745773.1"/>
    </source>
</evidence>
<dbReference type="InterPro" id="IPR050026">
    <property type="entry name" value="PHA_gran_PhaM_N"/>
</dbReference>
<feature type="region of interest" description="Disordered" evidence="1">
    <location>
        <begin position="155"/>
        <end position="224"/>
    </location>
</feature>
<comment type="caution">
    <text evidence="2">The sequence shown here is derived from an EMBL/GenBank/DDBJ whole genome shotgun (WGS) entry which is preliminary data.</text>
</comment>
<feature type="compositionally biased region" description="Low complexity" evidence="1">
    <location>
        <begin position="104"/>
        <end position="117"/>
    </location>
</feature>